<name>A0A402AI99_9CHLR</name>
<dbReference type="RefSeq" id="WP_218031821.1">
    <property type="nucleotide sequence ID" value="NZ_BIFS01000001.1"/>
</dbReference>
<reference evidence="3" key="1">
    <citation type="submission" date="2018-12" db="EMBL/GenBank/DDBJ databases">
        <title>Tengunoibacter tsumagoiensis gen. nov., sp. nov., Dictyobacter kobayashii sp. nov., D. alpinus sp. nov., and D. joshuensis sp. nov. and description of Dictyobacteraceae fam. nov. within the order Ktedonobacterales isolated from Tengu-no-mugimeshi.</title>
        <authorList>
            <person name="Wang C.M."/>
            <person name="Zheng Y."/>
            <person name="Sakai Y."/>
            <person name="Toyoda A."/>
            <person name="Minakuchi Y."/>
            <person name="Abe K."/>
            <person name="Yokota A."/>
            <person name="Yabe S."/>
        </authorList>
    </citation>
    <scope>NUCLEOTIDE SEQUENCE [LARGE SCALE GENOMIC DNA]</scope>
    <source>
        <strain evidence="3">Uno11</strain>
    </source>
</reference>
<dbReference type="AlphaFoldDB" id="A0A402AI99"/>
<dbReference type="SUPFAM" id="SSF51110">
    <property type="entry name" value="alpha-D-mannose-specific plant lectins"/>
    <property type="match status" value="1"/>
</dbReference>
<dbReference type="InterPro" id="IPR001480">
    <property type="entry name" value="Bulb-type_lectin_dom"/>
</dbReference>
<proteinExistence type="predicted"/>
<evidence type="ECO:0000259" key="1">
    <source>
        <dbReference type="PROSITE" id="PS50927"/>
    </source>
</evidence>
<feature type="domain" description="Bulb-type lectin" evidence="1">
    <location>
        <begin position="61"/>
        <end position="178"/>
    </location>
</feature>
<protein>
    <recommendedName>
        <fullName evidence="1">Bulb-type lectin domain-containing protein</fullName>
    </recommendedName>
</protein>
<organism evidence="2 3">
    <name type="scientific">Dictyobacter kobayashii</name>
    <dbReference type="NCBI Taxonomy" id="2014872"/>
    <lineage>
        <taxon>Bacteria</taxon>
        <taxon>Bacillati</taxon>
        <taxon>Chloroflexota</taxon>
        <taxon>Ktedonobacteria</taxon>
        <taxon>Ktedonobacterales</taxon>
        <taxon>Dictyobacteraceae</taxon>
        <taxon>Dictyobacter</taxon>
    </lineage>
</organism>
<dbReference type="Gene3D" id="2.90.10.10">
    <property type="entry name" value="Bulb-type lectin domain"/>
    <property type="match status" value="2"/>
</dbReference>
<dbReference type="Proteomes" id="UP000287188">
    <property type="component" value="Unassembled WGS sequence"/>
</dbReference>
<keyword evidence="3" id="KW-1185">Reference proteome</keyword>
<dbReference type="PROSITE" id="PS50927">
    <property type="entry name" value="BULB_LECTIN"/>
    <property type="match status" value="1"/>
</dbReference>
<dbReference type="EMBL" id="BIFS01000001">
    <property type="protein sequence ID" value="GCE18783.1"/>
    <property type="molecule type" value="Genomic_DNA"/>
</dbReference>
<dbReference type="InterPro" id="IPR036426">
    <property type="entry name" value="Bulb-type_lectin_dom_sf"/>
</dbReference>
<sequence>MKRLISLSASFIMITTLFSFFFVGSASAHSYQSSTVLKPMGTAPSCQIEHSWQDQLLGVNNDQIYYIGDQYIDGCIKSLNDRYVLVIQADGNLVLYDTVLSGQQAIWSDNTAGKIIFSGSNYAQMQSDCNFVNYESSIQPVWSSRTNGRGNACVLRLQNDGNLVIYGNQASANAESGSVIWATGTEGK</sequence>
<gene>
    <name evidence="2" type="ORF">KDK_25830</name>
</gene>
<dbReference type="SMART" id="SM00108">
    <property type="entry name" value="B_lectin"/>
    <property type="match status" value="1"/>
</dbReference>
<evidence type="ECO:0000313" key="2">
    <source>
        <dbReference type="EMBL" id="GCE18783.1"/>
    </source>
</evidence>
<comment type="caution">
    <text evidence="2">The sequence shown here is derived from an EMBL/GenBank/DDBJ whole genome shotgun (WGS) entry which is preliminary data.</text>
</comment>
<evidence type="ECO:0000313" key="3">
    <source>
        <dbReference type="Proteomes" id="UP000287188"/>
    </source>
</evidence>
<accession>A0A402AI99</accession>